<keyword evidence="2" id="KW-0808">Transferase</keyword>
<dbReference type="PANTHER" id="PTHR12215">
    <property type="entry name" value="PHOSPHOPANTETHEINE TRANSFERASE"/>
    <property type="match status" value="1"/>
</dbReference>
<dbReference type="Pfam" id="PF01648">
    <property type="entry name" value="ACPS"/>
    <property type="match status" value="1"/>
</dbReference>
<dbReference type="InterPro" id="IPR055066">
    <property type="entry name" value="AASDHPPT_N"/>
</dbReference>
<evidence type="ECO:0000313" key="5">
    <source>
        <dbReference type="EMBL" id="KZE50936.1"/>
    </source>
</evidence>
<dbReference type="Pfam" id="PF22624">
    <property type="entry name" value="AASDHPPT_N"/>
    <property type="match status" value="1"/>
</dbReference>
<evidence type="ECO:0000259" key="4">
    <source>
        <dbReference type="Pfam" id="PF22624"/>
    </source>
</evidence>
<evidence type="ECO:0000259" key="3">
    <source>
        <dbReference type="Pfam" id="PF01648"/>
    </source>
</evidence>
<comment type="similarity">
    <text evidence="1">Belongs to the P-Pant transferase superfamily. Gsp/Sfp/HetI/AcpT family.</text>
</comment>
<dbReference type="SUPFAM" id="SSF56214">
    <property type="entry name" value="4'-phosphopantetheinyl transferase"/>
    <property type="match status" value="2"/>
</dbReference>
<evidence type="ECO:0000256" key="1">
    <source>
        <dbReference type="ARBA" id="ARBA00010990"/>
    </source>
</evidence>
<name>A0A0J5V2S6_9BACI</name>
<dbReference type="EMBL" id="LQQY01000009">
    <property type="protein sequence ID" value="KZE50936.1"/>
    <property type="molecule type" value="Genomic_DNA"/>
</dbReference>
<dbReference type="PATRIC" id="fig|189381.10.peg.983"/>
<dbReference type="Proteomes" id="UP000076510">
    <property type="component" value="Unassembled WGS sequence"/>
</dbReference>
<gene>
    <name evidence="5" type="ORF">AV649_16320</name>
</gene>
<feature type="domain" description="4'-phosphopantetheinyl transferase N-terminal" evidence="4">
    <location>
        <begin position="11"/>
        <end position="104"/>
    </location>
</feature>
<reference evidence="6" key="1">
    <citation type="submission" date="2016-01" db="EMBL/GenBank/DDBJ databases">
        <title>Whole genome sequencing of Bhargavaea cecembensis T14.</title>
        <authorList>
            <person name="Hong K.W."/>
        </authorList>
    </citation>
    <scope>NUCLEOTIDE SEQUENCE [LARGE SCALE GENOMIC DNA]</scope>
    <source>
        <strain evidence="6">M19</strain>
    </source>
</reference>
<evidence type="ECO:0000313" key="6">
    <source>
        <dbReference type="Proteomes" id="UP000076510"/>
    </source>
</evidence>
<accession>A0A0J5V2S6</accession>
<dbReference type="AlphaFoldDB" id="A0A0J5V2S6"/>
<dbReference type="GO" id="GO:0005829">
    <property type="term" value="C:cytosol"/>
    <property type="evidence" value="ECO:0007669"/>
    <property type="project" value="TreeGrafter"/>
</dbReference>
<evidence type="ECO:0000256" key="2">
    <source>
        <dbReference type="ARBA" id="ARBA00022679"/>
    </source>
</evidence>
<dbReference type="RefSeq" id="WP_048013758.1">
    <property type="nucleotide sequence ID" value="NZ_LDWJ01000016.1"/>
</dbReference>
<sequence>MNLKENEVHIWWTTFDTYHKNLNHLDKVEQEKVTRLKFPKDQEHQAITYTFLRDVLAEYTGQRPEDIEISRDCLGCGAQHGKPALLNESQIKFNLSHTAHFVVVGVSNCELGIDIEEADEAKDVEFLYSALSQSEKEQVDPKEKTKGLLTYWTRKESIVKALGVGLTIDLQALVLSGCSEAPRIVAFPDGKLPNATMVDFELEDVMGCVTLLEAKEQPVNLIFRRHAAFCQS</sequence>
<organism evidence="5 6">
    <name type="scientific">Rossellomorea marisflavi</name>
    <dbReference type="NCBI Taxonomy" id="189381"/>
    <lineage>
        <taxon>Bacteria</taxon>
        <taxon>Bacillati</taxon>
        <taxon>Bacillota</taxon>
        <taxon>Bacilli</taxon>
        <taxon>Bacillales</taxon>
        <taxon>Bacillaceae</taxon>
        <taxon>Rossellomorea</taxon>
    </lineage>
</organism>
<comment type="caution">
    <text evidence="5">The sequence shown here is derived from an EMBL/GenBank/DDBJ whole genome shotgun (WGS) entry which is preliminary data.</text>
</comment>
<feature type="domain" description="4'-phosphopantetheinyl transferase" evidence="3">
    <location>
        <begin position="111"/>
        <end position="177"/>
    </location>
</feature>
<dbReference type="Gene3D" id="3.90.470.20">
    <property type="entry name" value="4'-phosphopantetheinyl transferase domain"/>
    <property type="match status" value="1"/>
</dbReference>
<dbReference type="GO" id="GO:0008897">
    <property type="term" value="F:holo-[acyl-carrier-protein] synthase activity"/>
    <property type="evidence" value="ECO:0007669"/>
    <property type="project" value="InterPro"/>
</dbReference>
<dbReference type="GO" id="GO:0019878">
    <property type="term" value="P:lysine biosynthetic process via aminoadipic acid"/>
    <property type="evidence" value="ECO:0007669"/>
    <property type="project" value="TreeGrafter"/>
</dbReference>
<dbReference type="InterPro" id="IPR037143">
    <property type="entry name" value="4-PPantetheinyl_Trfase_dom_sf"/>
</dbReference>
<proteinExistence type="inferred from homology"/>
<dbReference type="InterPro" id="IPR008278">
    <property type="entry name" value="4-PPantetheinyl_Trfase_dom"/>
</dbReference>
<dbReference type="GO" id="GO:0000287">
    <property type="term" value="F:magnesium ion binding"/>
    <property type="evidence" value="ECO:0007669"/>
    <property type="project" value="InterPro"/>
</dbReference>
<dbReference type="PANTHER" id="PTHR12215:SF15">
    <property type="entry name" value="4'-PHOSPHOPANTETHEINYL TRANSFERASE SUPERFAMILY-RELATED"/>
    <property type="match status" value="1"/>
</dbReference>
<protein>
    <submittedName>
        <fullName evidence="5">Uncharacterized protein</fullName>
    </submittedName>
</protein>
<dbReference type="InterPro" id="IPR050559">
    <property type="entry name" value="P-Pant_transferase_sf"/>
</dbReference>